<keyword evidence="2" id="KW-0378">Hydrolase</keyword>
<protein>
    <submittedName>
        <fullName evidence="2">HNH endonuclease signature motif containing protein</fullName>
    </submittedName>
</protein>
<reference evidence="2" key="1">
    <citation type="submission" date="2023-07" db="EMBL/GenBank/DDBJ databases">
        <title>Degradation of tert-butanol by M. austroafricanum TBA100.</title>
        <authorList>
            <person name="Helbich S."/>
            <person name="Vainshtein Y."/>
        </authorList>
    </citation>
    <scope>NUCLEOTIDE SEQUENCE</scope>
    <source>
        <strain evidence="2">TBA100</strain>
    </source>
</reference>
<gene>
    <name evidence="2" type="ORF">QYF68_05550</name>
</gene>
<dbReference type="CDD" id="cd00085">
    <property type="entry name" value="HNHc"/>
    <property type="match status" value="1"/>
</dbReference>
<dbReference type="InterPro" id="IPR003615">
    <property type="entry name" value="HNH_nuc"/>
</dbReference>
<organism evidence="2 3">
    <name type="scientific">Mycolicibacterium austroafricanum</name>
    <name type="common">Mycobacterium austroafricanum</name>
    <dbReference type="NCBI Taxonomy" id="39687"/>
    <lineage>
        <taxon>Bacteria</taxon>
        <taxon>Bacillati</taxon>
        <taxon>Actinomycetota</taxon>
        <taxon>Actinomycetes</taxon>
        <taxon>Mycobacteriales</taxon>
        <taxon>Mycobacteriaceae</taxon>
        <taxon>Mycolicibacterium</taxon>
    </lineage>
</organism>
<evidence type="ECO:0000313" key="3">
    <source>
        <dbReference type="Proteomes" id="UP001172687"/>
    </source>
</evidence>
<dbReference type="GO" id="GO:0004519">
    <property type="term" value="F:endonuclease activity"/>
    <property type="evidence" value="ECO:0007669"/>
    <property type="project" value="UniProtKB-KW"/>
</dbReference>
<dbReference type="Proteomes" id="UP001172687">
    <property type="component" value="Unassembled WGS sequence"/>
</dbReference>
<keyword evidence="3" id="KW-1185">Reference proteome</keyword>
<dbReference type="EMBL" id="JAUHTC010000025">
    <property type="protein sequence ID" value="MDN4517287.1"/>
    <property type="molecule type" value="Genomic_DNA"/>
</dbReference>
<proteinExistence type="predicted"/>
<accession>A0ABT8H966</accession>
<feature type="region of interest" description="Disordered" evidence="1">
    <location>
        <begin position="1"/>
        <end position="20"/>
    </location>
</feature>
<evidence type="ECO:0000313" key="2">
    <source>
        <dbReference type="EMBL" id="MDN4517287.1"/>
    </source>
</evidence>
<keyword evidence="2" id="KW-0255">Endonuclease</keyword>
<name>A0ABT8H966_MYCAO</name>
<feature type="compositionally biased region" description="Basic and acidic residues" evidence="1">
    <location>
        <begin position="1"/>
        <end position="11"/>
    </location>
</feature>
<dbReference type="RefSeq" id="WP_208676360.1">
    <property type="nucleotide sequence ID" value="NZ_CP070380.1"/>
</dbReference>
<comment type="caution">
    <text evidence="2">The sequence shown here is derived from an EMBL/GenBank/DDBJ whole genome shotgun (WGS) entry which is preliminary data.</text>
</comment>
<keyword evidence="2" id="KW-0540">Nuclease</keyword>
<evidence type="ECO:0000256" key="1">
    <source>
        <dbReference type="SAM" id="MobiDB-lite"/>
    </source>
</evidence>
<sequence length="66" mass="7132">MTSTEVHHLLPDADGGTDAEFVNGQPQLVGVCSPCHRRVSARDSAARANLGTRVMREKERHPGIVP</sequence>